<name>A0A6P4HN47_DROKI</name>
<dbReference type="SMART" id="SM00512">
    <property type="entry name" value="Skp1"/>
    <property type="match status" value="1"/>
</dbReference>
<dbReference type="UniPathway" id="UPA00143"/>
<dbReference type="Pfam" id="PF03931">
    <property type="entry name" value="Skp1_POZ"/>
    <property type="match status" value="1"/>
</dbReference>
<dbReference type="Gene3D" id="3.30.710.10">
    <property type="entry name" value="Potassium Channel Kv1.1, Chain A"/>
    <property type="match status" value="1"/>
</dbReference>
<dbReference type="SUPFAM" id="SSF81382">
    <property type="entry name" value="Skp1 dimerisation domain-like"/>
    <property type="match status" value="1"/>
</dbReference>
<dbReference type="OMA" id="YHYEVKE"/>
<evidence type="ECO:0000256" key="3">
    <source>
        <dbReference type="PIRNR" id="PIRNR028729"/>
    </source>
</evidence>
<protein>
    <submittedName>
        <fullName evidence="5">Skp1-related protein-like</fullName>
    </submittedName>
</protein>
<proteinExistence type="inferred from homology"/>
<organism evidence="5">
    <name type="scientific">Drosophila kikkawai</name>
    <name type="common">Fruit fly</name>
    <dbReference type="NCBI Taxonomy" id="30033"/>
    <lineage>
        <taxon>Eukaryota</taxon>
        <taxon>Metazoa</taxon>
        <taxon>Ecdysozoa</taxon>
        <taxon>Arthropoda</taxon>
        <taxon>Hexapoda</taxon>
        <taxon>Insecta</taxon>
        <taxon>Pterygota</taxon>
        <taxon>Neoptera</taxon>
        <taxon>Endopterygota</taxon>
        <taxon>Diptera</taxon>
        <taxon>Brachycera</taxon>
        <taxon>Muscomorpha</taxon>
        <taxon>Ephydroidea</taxon>
        <taxon>Drosophilidae</taxon>
        <taxon>Drosophila</taxon>
        <taxon>Sophophora</taxon>
    </lineage>
</organism>
<evidence type="ECO:0000259" key="4">
    <source>
        <dbReference type="Pfam" id="PF03931"/>
    </source>
</evidence>
<gene>
    <name evidence="5" type="primary">LOC108070896</name>
</gene>
<accession>A0A6P4HN47</accession>
<dbReference type="InterPro" id="IPR016897">
    <property type="entry name" value="SKP1"/>
</dbReference>
<dbReference type="RefSeq" id="XP_017017045.3">
    <property type="nucleotide sequence ID" value="XM_017161556.3"/>
</dbReference>
<comment type="similarity">
    <text evidence="1 3">Belongs to the SKP1 family.</text>
</comment>
<feature type="domain" description="SKP1 component POZ" evidence="4">
    <location>
        <begin position="3"/>
        <end position="65"/>
    </location>
</feature>
<dbReference type="PANTHER" id="PTHR11165">
    <property type="entry name" value="SKP1"/>
    <property type="match status" value="1"/>
</dbReference>
<dbReference type="GeneID" id="108070896"/>
<reference evidence="5" key="1">
    <citation type="submission" date="2025-05" db="UniProtKB">
        <authorList>
            <consortium name="RefSeq"/>
        </authorList>
    </citation>
    <scope>IDENTIFICATION</scope>
    <source>
        <strain evidence="5">14028-0561.14</strain>
        <tissue evidence="5">Whole fly</tissue>
    </source>
</reference>
<sequence length="127" mass="14209">MTKLIKLVSSQNEIFVVPQAIIKCSGIISLFCEDDDNDELEEEPLPLPNVSSYILEKVLTWAMYHYEVKETTDWDADFLNMDTCTLIALVAAADYLDIPDLWGLGCKAVANLTMDNSNDSAESSRQI</sequence>
<comment type="pathway">
    <text evidence="3">Protein modification; protein ubiquitination.</text>
</comment>
<dbReference type="InterPro" id="IPR011333">
    <property type="entry name" value="SKP1/BTB/POZ_sf"/>
</dbReference>
<keyword evidence="2 3" id="KW-0833">Ubl conjugation pathway</keyword>
<evidence type="ECO:0000256" key="2">
    <source>
        <dbReference type="ARBA" id="ARBA00022786"/>
    </source>
</evidence>
<dbReference type="GO" id="GO:0016567">
    <property type="term" value="P:protein ubiquitination"/>
    <property type="evidence" value="ECO:0007669"/>
    <property type="project" value="UniProtKB-UniPathway"/>
</dbReference>
<dbReference type="GO" id="GO:0006511">
    <property type="term" value="P:ubiquitin-dependent protein catabolic process"/>
    <property type="evidence" value="ECO:0007669"/>
    <property type="project" value="InterPro"/>
</dbReference>
<dbReference type="InterPro" id="IPR016073">
    <property type="entry name" value="Skp1_comp_POZ"/>
</dbReference>
<evidence type="ECO:0000313" key="5">
    <source>
        <dbReference type="RefSeq" id="XP_017017045.3"/>
    </source>
</evidence>
<dbReference type="OrthoDB" id="7866916at2759"/>
<dbReference type="SUPFAM" id="SSF54695">
    <property type="entry name" value="POZ domain"/>
    <property type="match status" value="1"/>
</dbReference>
<dbReference type="AlphaFoldDB" id="A0A6P4HN47"/>
<dbReference type="PIRSF" id="PIRSF028729">
    <property type="entry name" value="E3_ubiquit_lig_SCF_Skp"/>
    <property type="match status" value="1"/>
</dbReference>
<dbReference type="InterPro" id="IPR036296">
    <property type="entry name" value="SKP1-like_dim_sf"/>
</dbReference>
<evidence type="ECO:0000256" key="1">
    <source>
        <dbReference type="ARBA" id="ARBA00009993"/>
    </source>
</evidence>
<dbReference type="InterPro" id="IPR001232">
    <property type="entry name" value="SKP1-like"/>
</dbReference>